<name>A0A261S3W8_9BORD</name>
<comment type="caution">
    <text evidence="2">The sequence shown here is derived from an EMBL/GenBank/DDBJ whole genome shotgun (WGS) entry which is preliminary data.</text>
</comment>
<evidence type="ECO:0008006" key="4">
    <source>
        <dbReference type="Google" id="ProtNLM"/>
    </source>
</evidence>
<proteinExistence type="predicted"/>
<feature type="transmembrane region" description="Helical" evidence="1">
    <location>
        <begin position="221"/>
        <end position="253"/>
    </location>
</feature>
<dbReference type="AlphaFoldDB" id="A0A261S3W8"/>
<dbReference type="Proteomes" id="UP000216020">
    <property type="component" value="Unassembled WGS sequence"/>
</dbReference>
<organism evidence="2 3">
    <name type="scientific">Bordetella genomosp. 10</name>
    <dbReference type="NCBI Taxonomy" id="1416804"/>
    <lineage>
        <taxon>Bacteria</taxon>
        <taxon>Pseudomonadati</taxon>
        <taxon>Pseudomonadota</taxon>
        <taxon>Betaproteobacteria</taxon>
        <taxon>Burkholderiales</taxon>
        <taxon>Alcaligenaceae</taxon>
        <taxon>Bordetella</taxon>
    </lineage>
</organism>
<feature type="transmembrane region" description="Helical" evidence="1">
    <location>
        <begin position="29"/>
        <end position="49"/>
    </location>
</feature>
<protein>
    <recommendedName>
        <fullName evidence="4">Glycosyltransferase RgtA/B/C/D-like domain-containing protein</fullName>
    </recommendedName>
</protein>
<feature type="transmembrane region" description="Helical" evidence="1">
    <location>
        <begin position="144"/>
        <end position="162"/>
    </location>
</feature>
<keyword evidence="1" id="KW-0472">Membrane</keyword>
<feature type="transmembrane region" description="Helical" evidence="1">
    <location>
        <begin position="61"/>
        <end position="82"/>
    </location>
</feature>
<feature type="transmembrane region" description="Helical" evidence="1">
    <location>
        <begin position="393"/>
        <end position="410"/>
    </location>
</feature>
<keyword evidence="1" id="KW-0812">Transmembrane</keyword>
<feature type="transmembrane region" description="Helical" evidence="1">
    <location>
        <begin position="265"/>
        <end position="288"/>
    </location>
</feature>
<reference evidence="3" key="1">
    <citation type="submission" date="2017-05" db="EMBL/GenBank/DDBJ databases">
        <title>Complete and WGS of Bordetella genogroups.</title>
        <authorList>
            <person name="Spilker T."/>
            <person name="Lipuma J."/>
        </authorList>
    </citation>
    <scope>NUCLEOTIDE SEQUENCE [LARGE SCALE GENOMIC DNA]</scope>
    <source>
        <strain evidence="3">AU16122</strain>
    </source>
</reference>
<sequence>MPTIFVGIAIWALIWGVMQHWPINYRALYIGMMLLPLIWVSIIRQGSLIEESQKLAVKTAGWLRDVPFPIWTLGLGLIGWVLRWTSMPSVNYDDQTLHLHLYPELLLLHRASFNVQEQIWAVAPFLTDLLHAVISLVAGEESRGATNLALALAIIVITIAALRRMGVGARGQMLLAILTVSTPLLGSLLISMQTELFLSVLGLAGFYMALDLRSSPSVMNVAGIVTCSALCAATKLPGAVLGVTLLIVMFAMLRWRLARLILQEASPFFGVGLLLILLIVALDSYIIAWRMTGNPVFPLYNAIFKSPFFPDVNFGDSRWFLGFSLINYLKAFFETSRFIEAQDYTAGWQFLLLLPIGVYLLFRRKDDVRFRLIAIPIFGFGLAMFAATQYWRYLFPVMPLAGIAMGSMFVDQPKYRMSGFAALTVLCIGANFYFFTGASWLMSAPAQIAFTPQGKDALISRYAPIALLNEHINRTSPGARVMYPAEVPYGATLMGTPIYVHWHAPLRQKAFNALGSLREIRLFLAQERVEFVILGAGDPESVSKAENLLREHVASWGIIEAKEGDFTLYRLAPSPIPYRAGFGYNTDQVSADLKTGDNYAGEPLWANEKPNVIARIPLHQALQGRYKVTFQCADKAGYFVAQINWNIGSPYYRLVGCDSSTETFIDTMPVPPKADTGEIYITARGTPKVSIKNMEIEFY</sequence>
<gene>
    <name evidence="2" type="ORF">CAL29_29815</name>
</gene>
<keyword evidence="1" id="KW-1133">Transmembrane helix</keyword>
<feature type="transmembrane region" description="Helical" evidence="1">
    <location>
        <begin position="369"/>
        <end position="387"/>
    </location>
</feature>
<accession>A0A261S3W8</accession>
<evidence type="ECO:0000313" key="3">
    <source>
        <dbReference type="Proteomes" id="UP000216020"/>
    </source>
</evidence>
<evidence type="ECO:0000313" key="2">
    <source>
        <dbReference type="EMBL" id="OZI32034.1"/>
    </source>
</evidence>
<feature type="transmembrane region" description="Helical" evidence="1">
    <location>
        <begin position="346"/>
        <end position="362"/>
    </location>
</feature>
<keyword evidence="3" id="KW-1185">Reference proteome</keyword>
<dbReference type="EMBL" id="NEVM01000005">
    <property type="protein sequence ID" value="OZI32034.1"/>
    <property type="molecule type" value="Genomic_DNA"/>
</dbReference>
<evidence type="ECO:0000256" key="1">
    <source>
        <dbReference type="SAM" id="Phobius"/>
    </source>
</evidence>
<feature type="transmembrane region" description="Helical" evidence="1">
    <location>
        <begin position="174"/>
        <end position="201"/>
    </location>
</feature>
<feature type="transmembrane region" description="Helical" evidence="1">
    <location>
        <begin position="422"/>
        <end position="442"/>
    </location>
</feature>